<keyword evidence="4 9" id="KW-0210">Decarboxylase</keyword>
<comment type="catalytic activity">
    <reaction evidence="7 9 12">
        <text>orotidine 5'-phosphate + H(+) = UMP + CO2</text>
        <dbReference type="Rhea" id="RHEA:11596"/>
        <dbReference type="ChEBI" id="CHEBI:15378"/>
        <dbReference type="ChEBI" id="CHEBI:16526"/>
        <dbReference type="ChEBI" id="CHEBI:57538"/>
        <dbReference type="ChEBI" id="CHEBI:57865"/>
        <dbReference type="EC" id="4.1.1.23"/>
    </reaction>
</comment>
<evidence type="ECO:0000256" key="1">
    <source>
        <dbReference type="ARBA" id="ARBA00002356"/>
    </source>
</evidence>
<dbReference type="FunFam" id="3.20.20.70:FF:000015">
    <property type="entry name" value="Orotidine 5'-phosphate decarboxylase"/>
    <property type="match status" value="1"/>
</dbReference>
<dbReference type="CDD" id="cd04725">
    <property type="entry name" value="OMP_decarboxylase_like"/>
    <property type="match status" value="1"/>
</dbReference>
<proteinExistence type="inferred from homology"/>
<feature type="binding site" evidence="9 11">
    <location>
        <position position="215"/>
    </location>
    <ligand>
        <name>substrate</name>
    </ligand>
</feature>
<dbReference type="Proteomes" id="UP000223759">
    <property type="component" value="Unassembled WGS sequence"/>
</dbReference>
<gene>
    <name evidence="9" type="primary">pyrF</name>
    <name evidence="14" type="ORF">SAMN05216526_0039</name>
</gene>
<dbReference type="NCBIfam" id="TIGR01740">
    <property type="entry name" value="pyrF"/>
    <property type="match status" value="1"/>
</dbReference>
<feature type="binding site" evidence="9 11">
    <location>
        <position position="185"/>
    </location>
    <ligand>
        <name>substrate</name>
    </ligand>
</feature>
<evidence type="ECO:0000256" key="7">
    <source>
        <dbReference type="ARBA" id="ARBA00049157"/>
    </source>
</evidence>
<evidence type="ECO:0000256" key="6">
    <source>
        <dbReference type="ARBA" id="ARBA00023239"/>
    </source>
</evidence>
<comment type="similarity">
    <text evidence="8 9">Belongs to the OMP decarboxylase family. Type 1 subfamily.</text>
</comment>
<keyword evidence="15" id="KW-1185">Reference proteome</keyword>
<comment type="pathway">
    <text evidence="2 9 12">Pyrimidine metabolism; UMP biosynthesis via de novo pathway; UMP from orotate: step 2/2.</text>
</comment>
<feature type="active site" description="For OMPdecase activity" evidence="10">
    <location>
        <position position="67"/>
    </location>
</feature>
<dbReference type="PANTHER" id="PTHR32119:SF2">
    <property type="entry name" value="OROTIDINE 5'-PHOSPHATE DECARBOXYLASE"/>
    <property type="match status" value="1"/>
</dbReference>
<evidence type="ECO:0000256" key="8">
    <source>
        <dbReference type="ARBA" id="ARBA00061012"/>
    </source>
</evidence>
<feature type="binding site" evidence="9 11">
    <location>
        <position position="214"/>
    </location>
    <ligand>
        <name>substrate</name>
    </ligand>
</feature>
<dbReference type="Pfam" id="PF00215">
    <property type="entry name" value="OMPdecase"/>
    <property type="match status" value="1"/>
</dbReference>
<dbReference type="AlphaFoldDB" id="A0A1R3VLX4"/>
<dbReference type="Gene3D" id="3.20.20.70">
    <property type="entry name" value="Aldolase class I"/>
    <property type="match status" value="1"/>
</dbReference>
<evidence type="ECO:0000256" key="2">
    <source>
        <dbReference type="ARBA" id="ARBA00004861"/>
    </source>
</evidence>
<dbReference type="UniPathway" id="UPA00070">
    <property type="reaction ID" value="UER00120"/>
</dbReference>
<feature type="active site" description="Proton donor" evidence="9">
    <location>
        <position position="67"/>
    </location>
</feature>
<dbReference type="RefSeq" id="WP_076753918.1">
    <property type="nucleotide sequence ID" value="NZ_CP023018.1"/>
</dbReference>
<feature type="binding site" evidence="9 11">
    <location>
        <position position="194"/>
    </location>
    <ligand>
        <name>substrate</name>
    </ligand>
</feature>
<dbReference type="PROSITE" id="PS00156">
    <property type="entry name" value="OMPDECASE"/>
    <property type="match status" value="1"/>
</dbReference>
<evidence type="ECO:0000256" key="3">
    <source>
        <dbReference type="ARBA" id="ARBA00011738"/>
    </source>
</evidence>
<feature type="domain" description="Orotidine 5'-phosphate decarboxylase" evidence="13">
    <location>
        <begin position="10"/>
        <end position="230"/>
    </location>
</feature>
<dbReference type="GO" id="GO:0004590">
    <property type="term" value="F:orotidine-5'-phosphate decarboxylase activity"/>
    <property type="evidence" value="ECO:0007669"/>
    <property type="project" value="UniProtKB-UniRule"/>
</dbReference>
<dbReference type="SMART" id="SM00934">
    <property type="entry name" value="OMPdecase"/>
    <property type="match status" value="1"/>
</dbReference>
<dbReference type="InterPro" id="IPR047596">
    <property type="entry name" value="OMPdecase_bac"/>
</dbReference>
<evidence type="ECO:0000259" key="13">
    <source>
        <dbReference type="SMART" id="SM00934"/>
    </source>
</evidence>
<name>A0A1R3VLX4_9GAMM</name>
<comment type="function">
    <text evidence="1 9">Catalyzes the decarboxylation of orotidine 5'-monophosphate (OMP) to uridine 5'-monophosphate (UMP).</text>
</comment>
<dbReference type="SUPFAM" id="SSF51366">
    <property type="entry name" value="Ribulose-phoshate binding barrel"/>
    <property type="match status" value="1"/>
</dbReference>
<dbReference type="GO" id="GO:0044205">
    <property type="term" value="P:'de novo' UMP biosynthetic process"/>
    <property type="evidence" value="ECO:0007669"/>
    <property type="project" value="UniProtKB-UniRule"/>
</dbReference>
<dbReference type="HAMAP" id="MF_01200_B">
    <property type="entry name" value="OMPdecase_type1_B"/>
    <property type="match status" value="1"/>
</dbReference>
<feature type="binding site" evidence="9 11">
    <location>
        <position position="124"/>
    </location>
    <ligand>
        <name>substrate</name>
    </ligand>
</feature>
<evidence type="ECO:0000256" key="5">
    <source>
        <dbReference type="ARBA" id="ARBA00022975"/>
    </source>
</evidence>
<evidence type="ECO:0000256" key="11">
    <source>
        <dbReference type="PIRSR" id="PIRSR614732-2"/>
    </source>
</evidence>
<dbReference type="NCBIfam" id="NF001273">
    <property type="entry name" value="PRK00230.1"/>
    <property type="match status" value="1"/>
</dbReference>
<dbReference type="STRING" id="233100.SAMN05216526_0039"/>
<protein>
    <recommendedName>
        <fullName evidence="9">Orotidine 5'-phosphate decarboxylase</fullName>
        <ecNumber evidence="9">4.1.1.23</ecNumber>
    </recommendedName>
    <alternativeName>
        <fullName evidence="9">OMP decarboxylase</fullName>
        <shortName evidence="9">OMPDCase</shortName>
        <shortName evidence="9">OMPdecase</shortName>
    </alternativeName>
</protein>
<dbReference type="GO" id="GO:0006207">
    <property type="term" value="P:'de novo' pyrimidine nucleobase biosynthetic process"/>
    <property type="evidence" value="ECO:0007669"/>
    <property type="project" value="InterPro"/>
</dbReference>
<comment type="subunit">
    <text evidence="3 9">Homodimer.</text>
</comment>
<dbReference type="GO" id="GO:0005829">
    <property type="term" value="C:cytosol"/>
    <property type="evidence" value="ECO:0007669"/>
    <property type="project" value="TreeGrafter"/>
</dbReference>
<dbReference type="EMBL" id="FTPK01000001">
    <property type="protein sequence ID" value="SIT65591.1"/>
    <property type="molecule type" value="Genomic_DNA"/>
</dbReference>
<dbReference type="EC" id="4.1.1.23" evidence="9"/>
<reference evidence="14 15" key="1">
    <citation type="submission" date="2017-01" db="EMBL/GenBank/DDBJ databases">
        <authorList>
            <person name="Mah S.A."/>
            <person name="Swanson W.J."/>
            <person name="Moy G.W."/>
            <person name="Vacquier V.D."/>
        </authorList>
    </citation>
    <scope>NUCLEOTIDE SEQUENCE [LARGE SCALE GENOMIC DNA]</scope>
    <source>
        <strain evidence="14 15">M9</strain>
    </source>
</reference>
<feature type="binding site" evidence="9 11">
    <location>
        <position position="38"/>
    </location>
    <ligand>
        <name>substrate</name>
    </ligand>
</feature>
<evidence type="ECO:0000256" key="10">
    <source>
        <dbReference type="PIRSR" id="PIRSR614732-1"/>
    </source>
</evidence>
<keyword evidence="6 9" id="KW-0456">Lyase</keyword>
<evidence type="ECO:0000256" key="12">
    <source>
        <dbReference type="RuleBase" id="RU000512"/>
    </source>
</evidence>
<dbReference type="OrthoDB" id="9806203at2"/>
<evidence type="ECO:0000313" key="15">
    <source>
        <dbReference type="Proteomes" id="UP000223759"/>
    </source>
</evidence>
<dbReference type="InterPro" id="IPR013785">
    <property type="entry name" value="Aldolase_TIM"/>
</dbReference>
<organism evidence="14 15">
    <name type="scientific">Ectothiorhodosinus mongolicus</name>
    <dbReference type="NCBI Taxonomy" id="233100"/>
    <lineage>
        <taxon>Bacteria</taxon>
        <taxon>Pseudomonadati</taxon>
        <taxon>Pseudomonadota</taxon>
        <taxon>Gammaproteobacteria</taxon>
        <taxon>Chromatiales</taxon>
        <taxon>Ectothiorhodospiraceae</taxon>
        <taxon>Ectothiorhodosinus</taxon>
    </lineage>
</organism>
<sequence length="238" mass="24917">MSENRALGPRVIVALDYPNAAEALAMAQRLSPELCRLKVGFELFVSAGPSLIETLQDQGFDVFCDLKFHDIPNTVASACRAAARLGVWMLNVHASGGPAMLEAARAAIDEGAHKPLLIGVTVLTSMDDADLHASGLARSASAQAGFLADWAAKAGLDGVVCSAQEAAGMHAAHGRQFLTVTPGIRPINATADDQKRIVSPAQAAANGSDYLVIGRPITRAARPLDVLSSINDELKQVI</sequence>
<evidence type="ECO:0000313" key="14">
    <source>
        <dbReference type="EMBL" id="SIT65591.1"/>
    </source>
</evidence>
<evidence type="ECO:0000256" key="9">
    <source>
        <dbReference type="HAMAP-Rule" id="MF_01200"/>
    </source>
</evidence>
<dbReference type="PANTHER" id="PTHR32119">
    <property type="entry name" value="OROTIDINE 5'-PHOSPHATE DECARBOXYLASE"/>
    <property type="match status" value="1"/>
</dbReference>
<feature type="active site" description="For OMPdecase activity" evidence="10">
    <location>
        <position position="70"/>
    </location>
</feature>
<keyword evidence="5 9" id="KW-0665">Pyrimidine biosynthesis</keyword>
<dbReference type="InterPro" id="IPR001754">
    <property type="entry name" value="OMPdeCOase_dom"/>
</dbReference>
<dbReference type="InterPro" id="IPR018089">
    <property type="entry name" value="OMPdecase_AS"/>
</dbReference>
<dbReference type="InterPro" id="IPR011060">
    <property type="entry name" value="RibuloseP-bd_barrel"/>
</dbReference>
<feature type="binding site" evidence="9">
    <location>
        <begin position="65"/>
        <end position="74"/>
    </location>
    <ligand>
        <name>substrate</name>
    </ligand>
</feature>
<feature type="active site" description="For OMPdecase activity" evidence="10">
    <location>
        <position position="65"/>
    </location>
</feature>
<accession>A0A1R3VLX4</accession>
<feature type="binding site" evidence="9 11">
    <location>
        <position position="16"/>
    </location>
    <ligand>
        <name>substrate</name>
    </ligand>
</feature>
<dbReference type="InterPro" id="IPR014732">
    <property type="entry name" value="OMPdecase"/>
</dbReference>
<evidence type="ECO:0000256" key="4">
    <source>
        <dbReference type="ARBA" id="ARBA00022793"/>
    </source>
</evidence>